<protein>
    <submittedName>
        <fullName evidence="3">Glycosyltransferase family 2 protein</fullName>
        <ecNumber evidence="3">2.4.-.-</ecNumber>
    </submittedName>
</protein>
<keyword evidence="4" id="KW-1185">Reference proteome</keyword>
<organism evidence="3 4">
    <name type="scientific">Mycoplana ramosa</name>
    <name type="common">Mycoplana bullata</name>
    <dbReference type="NCBI Taxonomy" id="40837"/>
    <lineage>
        <taxon>Bacteria</taxon>
        <taxon>Pseudomonadati</taxon>
        <taxon>Pseudomonadota</taxon>
        <taxon>Alphaproteobacteria</taxon>
        <taxon>Hyphomicrobiales</taxon>
        <taxon>Rhizobiaceae</taxon>
        <taxon>Mycoplana</taxon>
    </lineage>
</organism>
<accession>A0ABW3Z377</accession>
<comment type="caution">
    <text evidence="3">The sequence shown here is derived from an EMBL/GenBank/DDBJ whole genome shotgun (WGS) entry which is preliminary data.</text>
</comment>
<evidence type="ECO:0000313" key="3">
    <source>
        <dbReference type="EMBL" id="MFD1330325.1"/>
    </source>
</evidence>
<dbReference type="RefSeq" id="WP_374841360.1">
    <property type="nucleotide sequence ID" value="NZ_JBHEEW010000026.1"/>
</dbReference>
<keyword evidence="3" id="KW-0808">Transferase</keyword>
<dbReference type="SUPFAM" id="SSF53448">
    <property type="entry name" value="Nucleotide-diphospho-sugar transferases"/>
    <property type="match status" value="1"/>
</dbReference>
<dbReference type="EC" id="2.4.-.-" evidence="3"/>
<sequence length="323" mass="34667">MDALLRPSDDPRANRDPSPAEEAGGLAVVIVTYNSEEVLPGLLDSLADGLEGLARRDVIVVDNDSRDASVELARAHPFGVRVIEMGRNAGFAAGINAAAATIDEDMHLLVLNPDIRLHRGAGAYLAARLSDPSIGVVAPQMLNEDGTLAQSLRREPSLLTAWADALVGTRLAARLGIGEIVADPVLYRTGGTVAWATGAALGVSARTRSVVGDWDDSFFLYSEEVDYMQRVRQAGFAVVYDTQAHTTHIGGAYHNDPFLSALMTTNRIRYFRRHHGPVATALFRLSIIVGETMRMRLGAGHRAALRAALTAPLRQPGYGAPNR</sequence>
<feature type="region of interest" description="Disordered" evidence="1">
    <location>
        <begin position="1"/>
        <end position="20"/>
    </location>
</feature>
<dbReference type="InterPro" id="IPR029044">
    <property type="entry name" value="Nucleotide-diphossugar_trans"/>
</dbReference>
<name>A0ABW3Z377_MYCRA</name>
<evidence type="ECO:0000313" key="4">
    <source>
        <dbReference type="Proteomes" id="UP001597173"/>
    </source>
</evidence>
<reference evidence="4" key="1">
    <citation type="journal article" date="2019" name="Int. J. Syst. Evol. Microbiol.">
        <title>The Global Catalogue of Microorganisms (GCM) 10K type strain sequencing project: providing services to taxonomists for standard genome sequencing and annotation.</title>
        <authorList>
            <consortium name="The Broad Institute Genomics Platform"/>
            <consortium name="The Broad Institute Genome Sequencing Center for Infectious Disease"/>
            <person name="Wu L."/>
            <person name="Ma J."/>
        </authorList>
    </citation>
    <scope>NUCLEOTIDE SEQUENCE [LARGE SCALE GENOMIC DNA]</scope>
    <source>
        <strain evidence="4">CCUG 55609</strain>
    </source>
</reference>
<dbReference type="InterPro" id="IPR001173">
    <property type="entry name" value="Glyco_trans_2-like"/>
</dbReference>
<gene>
    <name evidence="3" type="ORF">ACFQ33_20765</name>
</gene>
<dbReference type="Pfam" id="PF00535">
    <property type="entry name" value="Glycos_transf_2"/>
    <property type="match status" value="1"/>
</dbReference>
<evidence type="ECO:0000259" key="2">
    <source>
        <dbReference type="Pfam" id="PF00535"/>
    </source>
</evidence>
<dbReference type="PANTHER" id="PTHR43179">
    <property type="entry name" value="RHAMNOSYLTRANSFERASE WBBL"/>
    <property type="match status" value="1"/>
</dbReference>
<dbReference type="Proteomes" id="UP001597173">
    <property type="component" value="Unassembled WGS sequence"/>
</dbReference>
<dbReference type="Gene3D" id="3.90.550.10">
    <property type="entry name" value="Spore Coat Polysaccharide Biosynthesis Protein SpsA, Chain A"/>
    <property type="match status" value="1"/>
</dbReference>
<dbReference type="EMBL" id="JBHTNF010000023">
    <property type="protein sequence ID" value="MFD1330325.1"/>
    <property type="molecule type" value="Genomic_DNA"/>
</dbReference>
<dbReference type="PANTHER" id="PTHR43179:SF7">
    <property type="entry name" value="RHAMNOSYLTRANSFERASE WBBL"/>
    <property type="match status" value="1"/>
</dbReference>
<dbReference type="GO" id="GO:0016757">
    <property type="term" value="F:glycosyltransferase activity"/>
    <property type="evidence" value="ECO:0007669"/>
    <property type="project" value="UniProtKB-KW"/>
</dbReference>
<keyword evidence="3" id="KW-0328">Glycosyltransferase</keyword>
<evidence type="ECO:0000256" key="1">
    <source>
        <dbReference type="SAM" id="MobiDB-lite"/>
    </source>
</evidence>
<feature type="domain" description="Glycosyltransferase 2-like" evidence="2">
    <location>
        <begin position="28"/>
        <end position="148"/>
    </location>
</feature>
<proteinExistence type="predicted"/>